<dbReference type="STRING" id="559304.G8YPY6"/>
<dbReference type="GO" id="GO:0006606">
    <property type="term" value="P:protein import into nucleus"/>
    <property type="evidence" value="ECO:0007669"/>
    <property type="project" value="TreeGrafter"/>
</dbReference>
<keyword evidence="8" id="KW-0175">Coiled coil</keyword>
<feature type="coiled-coil region" evidence="8">
    <location>
        <begin position="688"/>
        <end position="715"/>
    </location>
</feature>
<dbReference type="InParanoid" id="G8YPY6"/>
<dbReference type="OMA" id="WFKEINS"/>
<evidence type="ECO:0000256" key="6">
    <source>
        <dbReference type="ARBA" id="ARBA00023132"/>
    </source>
</evidence>
<evidence type="ECO:0000256" key="4">
    <source>
        <dbReference type="ARBA" id="ARBA00022927"/>
    </source>
</evidence>
<dbReference type="PANTHER" id="PTHR13257">
    <property type="entry name" value="NUCLEOPORIN NUP84-RELATED"/>
    <property type="match status" value="1"/>
</dbReference>
<dbReference type="EMBL" id="FO082056">
    <property type="protein sequence ID" value="CCE78721.1"/>
    <property type="molecule type" value="Genomic_DNA"/>
</dbReference>
<accession>G8YPY6</accession>
<comment type="subcellular location">
    <subcellularLocation>
        <location evidence="1">Nucleus</location>
        <location evidence="1">Nuclear pore complex</location>
    </subcellularLocation>
</comment>
<evidence type="ECO:0000256" key="1">
    <source>
        <dbReference type="ARBA" id="ARBA00004567"/>
    </source>
</evidence>
<dbReference type="GO" id="GO:0000055">
    <property type="term" value="P:ribosomal large subunit export from nucleus"/>
    <property type="evidence" value="ECO:0007669"/>
    <property type="project" value="InterPro"/>
</dbReference>
<keyword evidence="7" id="KW-0539">Nucleus</keyword>
<gene>
    <name evidence="10" type="primary">Piso0_000750</name>
    <name evidence="10" type="ORF">GNLVRS01_PISO0D03303g</name>
</gene>
<organism evidence="10 11">
    <name type="scientific">Pichia sorbitophila (strain ATCC MYA-4447 / BCRC 22081 / CBS 7064 / NBRC 10061 / NRRL Y-12695)</name>
    <name type="common">Hybrid yeast</name>
    <dbReference type="NCBI Taxonomy" id="559304"/>
    <lineage>
        <taxon>Eukaryota</taxon>
        <taxon>Fungi</taxon>
        <taxon>Dikarya</taxon>
        <taxon>Ascomycota</taxon>
        <taxon>Saccharomycotina</taxon>
        <taxon>Pichiomycetes</taxon>
        <taxon>Debaryomycetaceae</taxon>
        <taxon>Millerozyma</taxon>
    </lineage>
</organism>
<dbReference type="Proteomes" id="UP000005222">
    <property type="component" value="Chromosome D"/>
</dbReference>
<evidence type="ECO:0000256" key="8">
    <source>
        <dbReference type="SAM" id="Coils"/>
    </source>
</evidence>
<sequence length="831" mass="94011">MDEEDRKVFIDHINRQSIFNTYISPNKNEKESILVGKNRLVCRNNLDLFFSNNNMIRCCTINSEYGNYRLLNKNGTNYEIKSLEINSSGTLLALIGEESIEVVTVPVSLTSTEEALLPVKSYTIDGLKGKIKKVLWHPLVANDSCLVVLNDASQISMYDISISNSRPSSVIDCKKFDEFKNDDVQSICLGSSYSLSSSMTLYIKTYQGKLFAICPYIPPESKLALSKEMVKGFFEESTIFLNTSEESSEASDAFQLTKQSYLKKACVRQYEFACYLRRQMNNVLALAKEYRNILSDSPSELYKLSHCLPETSRPVLQGPLFTKLGLAGDIANVSNHGPTSIIVSAGKSENECFKILYLAQLKPLIMRWSQEDDEQPSYSKPENHLSNGSKSSCAQESKPIDEYVKPAKGFGFIDICEISDNQPASENQDANESTPNEEKESNLFWNQNFLQVSTLSLEELPLKSPSGKASIKATAQDGYFLLSGDEDLLIVDFVNWMDQFNNCIKGNNPPDLNLNPKYARVLNSPDGIDSYAVVSDAITDTGKYLIAIKSDQNKSLHVKNIFKKESSPKLEEKPLDVKIQQNSYSSVLKKEPFIELSEELEGIKEYKPPSYKEYPYNNPEVFKKNLKSSDVSVLGNLNTLSSSVLNQSSKLNVYAIHLNMRIMSQVEELKTQIYMLDTIGETPARVATDDKMERVQKLAEKQENLRKKMESTQRKVYDSIEKLFFTQNLPLSNAEKAWFKELNSITRLLDSNYKEGLVGSLGDIKEQVAALTKEQNSVKSETIEDKLDIFHTRAKTAKLKNWLLEEDRIIKYLNEKLEELNQKVDKKNVCS</sequence>
<evidence type="ECO:0000256" key="9">
    <source>
        <dbReference type="SAM" id="MobiDB-lite"/>
    </source>
</evidence>
<protein>
    <submittedName>
        <fullName evidence="10">Piso0_000750 protein</fullName>
    </submittedName>
</protein>
<proteinExistence type="predicted"/>
<keyword evidence="5" id="KW-0811">Translocation</keyword>
<dbReference type="GO" id="GO:0005643">
    <property type="term" value="C:nuclear pore"/>
    <property type="evidence" value="ECO:0007669"/>
    <property type="project" value="UniProtKB-SubCell"/>
</dbReference>
<dbReference type="SUPFAM" id="SSF50978">
    <property type="entry name" value="WD40 repeat-like"/>
    <property type="match status" value="1"/>
</dbReference>
<keyword evidence="11" id="KW-1185">Reference proteome</keyword>
<dbReference type="PANTHER" id="PTHR13257:SF0">
    <property type="entry name" value="NUCLEAR PORE COMPLEX PROTEIN NUP88"/>
    <property type="match status" value="1"/>
</dbReference>
<dbReference type="InterPro" id="IPR036322">
    <property type="entry name" value="WD40_repeat_dom_sf"/>
</dbReference>
<dbReference type="InterPro" id="IPR037700">
    <property type="entry name" value="NUP88/NUP82"/>
</dbReference>
<keyword evidence="6" id="KW-0906">Nuclear pore complex</keyword>
<dbReference type="HOGENOM" id="CLU_358692_0_0_1"/>
<feature type="region of interest" description="Disordered" evidence="9">
    <location>
        <begin position="372"/>
        <end position="397"/>
    </location>
</feature>
<feature type="compositionally biased region" description="Polar residues" evidence="9">
    <location>
        <begin position="376"/>
        <end position="395"/>
    </location>
</feature>
<evidence type="ECO:0000256" key="2">
    <source>
        <dbReference type="ARBA" id="ARBA00022448"/>
    </source>
</evidence>
<dbReference type="GO" id="GO:0017056">
    <property type="term" value="F:structural constituent of nuclear pore"/>
    <property type="evidence" value="ECO:0007669"/>
    <property type="project" value="InterPro"/>
</dbReference>
<keyword evidence="2" id="KW-0813">Transport</keyword>
<dbReference type="eggNOG" id="ENOG502T8MV">
    <property type="taxonomic scope" value="Eukaryota"/>
</dbReference>
<evidence type="ECO:0000256" key="5">
    <source>
        <dbReference type="ARBA" id="ARBA00023010"/>
    </source>
</evidence>
<dbReference type="FunCoup" id="G8YPY6">
    <property type="interactions" value="221"/>
</dbReference>
<keyword evidence="3" id="KW-0509">mRNA transport</keyword>
<name>G8YPY6_PICSO</name>
<evidence type="ECO:0000313" key="10">
    <source>
        <dbReference type="EMBL" id="CCE78721.1"/>
    </source>
</evidence>
<reference evidence="10 11" key="1">
    <citation type="journal article" date="2012" name="G3 (Bethesda)">
        <title>Pichia sorbitophila, an interspecies yeast hybrid reveals early steps of genome resolution following polyploidization.</title>
        <authorList>
            <person name="Leh Louis V."/>
            <person name="Despons L."/>
            <person name="Friedrich A."/>
            <person name="Martin T."/>
            <person name="Durrens P."/>
            <person name="Casaregola S."/>
            <person name="Neuveglise C."/>
            <person name="Fairhead C."/>
            <person name="Marck C."/>
            <person name="Cruz J.A."/>
            <person name="Straub M.L."/>
            <person name="Kugler V."/>
            <person name="Sacerdot C."/>
            <person name="Uzunov Z."/>
            <person name="Thierry A."/>
            <person name="Weiss S."/>
            <person name="Bleykasten C."/>
            <person name="De Montigny J."/>
            <person name="Jacques N."/>
            <person name="Jung P."/>
            <person name="Lemaire M."/>
            <person name="Mallet S."/>
            <person name="Morel G."/>
            <person name="Richard G.F."/>
            <person name="Sarkar A."/>
            <person name="Savel G."/>
            <person name="Schacherer J."/>
            <person name="Seret M.L."/>
            <person name="Talla E."/>
            <person name="Samson G."/>
            <person name="Jubin C."/>
            <person name="Poulain J."/>
            <person name="Vacherie B."/>
            <person name="Barbe V."/>
            <person name="Pelletier E."/>
            <person name="Sherman D.J."/>
            <person name="Westhof E."/>
            <person name="Weissenbach J."/>
            <person name="Baret P.V."/>
            <person name="Wincker P."/>
            <person name="Gaillardin C."/>
            <person name="Dujon B."/>
            <person name="Souciet J.L."/>
        </authorList>
    </citation>
    <scope>NUCLEOTIDE SEQUENCE [LARGE SCALE GENOMIC DNA]</scope>
    <source>
        <strain evidence="11">ATCC MYA-4447 / BCRC 22081 / CBS 7064 / NBRC 10061 / NRRL Y-12695</strain>
    </source>
</reference>
<dbReference type="AlphaFoldDB" id="G8YPY6"/>
<keyword evidence="4" id="KW-0653">Protein transport</keyword>
<evidence type="ECO:0000256" key="7">
    <source>
        <dbReference type="ARBA" id="ARBA00023242"/>
    </source>
</evidence>
<dbReference type="GO" id="GO:0000056">
    <property type="term" value="P:ribosomal small subunit export from nucleus"/>
    <property type="evidence" value="ECO:0007669"/>
    <property type="project" value="InterPro"/>
</dbReference>
<dbReference type="GO" id="GO:0006406">
    <property type="term" value="P:mRNA export from nucleus"/>
    <property type="evidence" value="ECO:0007669"/>
    <property type="project" value="TreeGrafter"/>
</dbReference>
<evidence type="ECO:0000313" key="11">
    <source>
        <dbReference type="Proteomes" id="UP000005222"/>
    </source>
</evidence>
<dbReference type="OrthoDB" id="341482at2759"/>
<evidence type="ECO:0000256" key="3">
    <source>
        <dbReference type="ARBA" id="ARBA00022816"/>
    </source>
</evidence>